<sequence length="66" mass="7579">MKKLLFLLPAVYALIFWIIMPLLNLFTPEDPASLSQPGSDYMLFVVFTGIALGVFVYILKMVKRRK</sequence>
<keyword evidence="1" id="KW-1133">Transmembrane helix</keyword>
<feature type="transmembrane region" description="Helical" evidence="1">
    <location>
        <begin position="41"/>
        <end position="59"/>
    </location>
</feature>
<dbReference type="STRING" id="266892.SAMN04488054_10118"/>
<reference evidence="2 3" key="1">
    <citation type="submission" date="2016-10" db="EMBL/GenBank/DDBJ databases">
        <authorList>
            <person name="de Groot N.N."/>
        </authorList>
    </citation>
    <scope>NUCLEOTIDE SEQUENCE [LARGE SCALE GENOMIC DNA]</scope>
    <source>
        <strain evidence="2 3">CGMCC 1.6134</strain>
    </source>
</reference>
<dbReference type="Proteomes" id="UP000199668">
    <property type="component" value="Unassembled WGS sequence"/>
</dbReference>
<gene>
    <name evidence="2" type="ORF">SAMN04488054_10118</name>
</gene>
<dbReference type="RefSeq" id="WP_090925007.1">
    <property type="nucleotide sequence ID" value="NZ_FOTY01000001.1"/>
</dbReference>
<keyword evidence="3" id="KW-1185">Reference proteome</keyword>
<dbReference type="AlphaFoldDB" id="A0A1I4HU13"/>
<dbReference type="OrthoDB" id="9859120at2"/>
<proteinExistence type="predicted"/>
<keyword evidence="1" id="KW-0472">Membrane</keyword>
<keyword evidence="1" id="KW-0812">Transmembrane</keyword>
<feature type="transmembrane region" description="Helical" evidence="1">
    <location>
        <begin position="5"/>
        <end position="26"/>
    </location>
</feature>
<protein>
    <submittedName>
        <fullName evidence="2">Uncharacterized protein</fullName>
    </submittedName>
</protein>
<evidence type="ECO:0000313" key="3">
    <source>
        <dbReference type="Proteomes" id="UP000199668"/>
    </source>
</evidence>
<organism evidence="2 3">
    <name type="scientific">Salibacterium qingdaonense</name>
    <dbReference type="NCBI Taxonomy" id="266892"/>
    <lineage>
        <taxon>Bacteria</taxon>
        <taxon>Bacillati</taxon>
        <taxon>Bacillota</taxon>
        <taxon>Bacilli</taxon>
        <taxon>Bacillales</taxon>
        <taxon>Bacillaceae</taxon>
    </lineage>
</organism>
<evidence type="ECO:0000256" key="1">
    <source>
        <dbReference type="SAM" id="Phobius"/>
    </source>
</evidence>
<dbReference type="EMBL" id="FOTY01000001">
    <property type="protein sequence ID" value="SFL45685.1"/>
    <property type="molecule type" value="Genomic_DNA"/>
</dbReference>
<name>A0A1I4HU13_9BACI</name>
<evidence type="ECO:0000313" key="2">
    <source>
        <dbReference type="EMBL" id="SFL45685.1"/>
    </source>
</evidence>
<accession>A0A1I4HU13</accession>